<reference evidence="1 2" key="1">
    <citation type="submission" date="2018-10" db="EMBL/GenBank/DDBJ databases">
        <title>Draft genome of Mycobacterium hodleri strain B.</title>
        <authorList>
            <person name="Amande T.J."/>
            <person name="Mcgenity T.J."/>
        </authorList>
    </citation>
    <scope>NUCLEOTIDE SEQUENCE [LARGE SCALE GENOMIC DNA]</scope>
    <source>
        <strain evidence="1 2">B</strain>
    </source>
</reference>
<dbReference type="AlphaFoldDB" id="A0A544W4E3"/>
<dbReference type="PANTHER" id="PTHR42896">
    <property type="entry name" value="XYLULOSE-1,5-BISPHOSPHATE (XUBP) PHOSPHATASE"/>
    <property type="match status" value="1"/>
</dbReference>
<dbReference type="EMBL" id="VIFX01000008">
    <property type="protein sequence ID" value="TQR87108.1"/>
    <property type="molecule type" value="Genomic_DNA"/>
</dbReference>
<dbReference type="NCBIfam" id="TIGR01509">
    <property type="entry name" value="HAD-SF-IA-v3"/>
    <property type="match status" value="1"/>
</dbReference>
<dbReference type="InterPro" id="IPR023198">
    <property type="entry name" value="PGP-like_dom2"/>
</dbReference>
<keyword evidence="2" id="KW-1185">Reference proteome</keyword>
<dbReference type="InterPro" id="IPR044999">
    <property type="entry name" value="CbbY-like"/>
</dbReference>
<evidence type="ECO:0000313" key="2">
    <source>
        <dbReference type="Proteomes" id="UP000315759"/>
    </source>
</evidence>
<dbReference type="Gene3D" id="1.10.150.240">
    <property type="entry name" value="Putative phosphatase, domain 2"/>
    <property type="match status" value="1"/>
</dbReference>
<gene>
    <name evidence="1" type="ORF">D8S82_08630</name>
</gene>
<dbReference type="RefSeq" id="WP_142551680.1">
    <property type="nucleotide sequence ID" value="NZ_VIFX01000008.1"/>
</dbReference>
<comment type="caution">
    <text evidence="1">The sequence shown here is derived from an EMBL/GenBank/DDBJ whole genome shotgun (WGS) entry which is preliminary data.</text>
</comment>
<dbReference type="SUPFAM" id="SSF56784">
    <property type="entry name" value="HAD-like"/>
    <property type="match status" value="1"/>
</dbReference>
<dbReference type="Gene3D" id="3.40.50.1000">
    <property type="entry name" value="HAD superfamily/HAD-like"/>
    <property type="match status" value="1"/>
</dbReference>
<organism evidence="1 2">
    <name type="scientific">Mycolicibacterium hodleri</name>
    <dbReference type="NCBI Taxonomy" id="49897"/>
    <lineage>
        <taxon>Bacteria</taxon>
        <taxon>Bacillati</taxon>
        <taxon>Actinomycetota</taxon>
        <taxon>Actinomycetes</taxon>
        <taxon>Mycobacteriales</taxon>
        <taxon>Mycobacteriaceae</taxon>
        <taxon>Mycolicibacterium</taxon>
    </lineage>
</organism>
<dbReference type="InterPro" id="IPR041492">
    <property type="entry name" value="HAD_2"/>
</dbReference>
<proteinExistence type="predicted"/>
<name>A0A544W4E3_9MYCO</name>
<dbReference type="InterPro" id="IPR006439">
    <property type="entry name" value="HAD-SF_hydro_IA"/>
</dbReference>
<dbReference type="Proteomes" id="UP000315759">
    <property type="component" value="Unassembled WGS sequence"/>
</dbReference>
<dbReference type="InterPro" id="IPR036412">
    <property type="entry name" value="HAD-like_sf"/>
</dbReference>
<protein>
    <submittedName>
        <fullName evidence="1">HAD-IA family hydrolase</fullName>
    </submittedName>
</protein>
<sequence length="225" mass="23587">MATILFGSISTLADTSELQRQAFNDAFEAYGLDWEWSRDDYAGMLGSNGGAQRIEEYAASRGLDVDAAAVHAKKSQIFQERLGSSSISPRPGVVDVVEEAKRSGHGLGFVTTTSQGNIDALLAALQPHISAEMFDLIVNRDSVSSPKPNPEAYEFAIKTLGADRGDAVAIEDNVGGVSAARAAGIACIAFPNENTSGGDFSAADETVDSLDATRILGLSAPDSRS</sequence>
<dbReference type="Pfam" id="PF13419">
    <property type="entry name" value="HAD_2"/>
    <property type="match status" value="1"/>
</dbReference>
<evidence type="ECO:0000313" key="1">
    <source>
        <dbReference type="EMBL" id="TQR87108.1"/>
    </source>
</evidence>
<dbReference type="GO" id="GO:0016787">
    <property type="term" value="F:hydrolase activity"/>
    <property type="evidence" value="ECO:0007669"/>
    <property type="project" value="UniProtKB-KW"/>
</dbReference>
<dbReference type="InterPro" id="IPR023214">
    <property type="entry name" value="HAD_sf"/>
</dbReference>
<dbReference type="PANTHER" id="PTHR42896:SF2">
    <property type="entry name" value="CBBY-LIKE PROTEIN"/>
    <property type="match status" value="1"/>
</dbReference>
<accession>A0A544W4E3</accession>
<keyword evidence="1" id="KW-0378">Hydrolase</keyword>